<feature type="binding site" evidence="12">
    <location>
        <begin position="179"/>
        <end position="186"/>
    </location>
    <ligand>
        <name>NAD(+)</name>
        <dbReference type="ChEBI" id="CHEBI:57540"/>
    </ligand>
</feature>
<feature type="active site" description="Proton acceptor" evidence="11">
    <location>
        <position position="438"/>
    </location>
</feature>
<keyword evidence="4 14" id="KW-0285">Flavoprotein</keyword>
<evidence type="ECO:0000256" key="8">
    <source>
        <dbReference type="ARBA" id="ARBA00023157"/>
    </source>
</evidence>
<proteinExistence type="inferred from homology"/>
<evidence type="ECO:0000256" key="1">
    <source>
        <dbReference type="ARBA" id="ARBA00007532"/>
    </source>
</evidence>
<dbReference type="FunFam" id="3.30.390.30:FF:000001">
    <property type="entry name" value="Dihydrolipoyl dehydrogenase"/>
    <property type="match status" value="1"/>
</dbReference>
<dbReference type="GO" id="GO:0006103">
    <property type="term" value="P:2-oxoglutarate metabolic process"/>
    <property type="evidence" value="ECO:0007669"/>
    <property type="project" value="TreeGrafter"/>
</dbReference>
<keyword evidence="12" id="KW-0547">Nucleotide-binding</keyword>
<comment type="caution">
    <text evidence="17">The sequence shown here is derived from an EMBL/GenBank/DDBJ whole genome shotgun (WGS) entry which is preliminary data.</text>
</comment>
<keyword evidence="6 14" id="KW-0560">Oxidoreductase</keyword>
<dbReference type="InterPro" id="IPR006258">
    <property type="entry name" value="Lipoamide_DH"/>
</dbReference>
<feature type="binding site" evidence="12">
    <location>
        <position position="119"/>
    </location>
    <ligand>
        <name>FAD</name>
        <dbReference type="ChEBI" id="CHEBI:57692"/>
    </ligand>
</feature>
<protein>
    <recommendedName>
        <fullName evidence="3 14">Dihydrolipoyl dehydrogenase</fullName>
        <ecNumber evidence="2 14">1.8.1.4</ecNumber>
    </recommendedName>
</protein>
<organism evidence="17 18">
    <name type="scientific">Solirubrobacter phytolaccae</name>
    <dbReference type="NCBI Taxonomy" id="1404360"/>
    <lineage>
        <taxon>Bacteria</taxon>
        <taxon>Bacillati</taxon>
        <taxon>Actinomycetota</taxon>
        <taxon>Thermoleophilia</taxon>
        <taxon>Solirubrobacterales</taxon>
        <taxon>Solirubrobacteraceae</taxon>
        <taxon>Solirubrobacter</taxon>
    </lineage>
</organism>
<evidence type="ECO:0000259" key="15">
    <source>
        <dbReference type="Pfam" id="PF02852"/>
    </source>
</evidence>
<dbReference type="Gene3D" id="3.50.50.60">
    <property type="entry name" value="FAD/NAD(P)-binding domain"/>
    <property type="match status" value="2"/>
</dbReference>
<evidence type="ECO:0000313" key="17">
    <source>
        <dbReference type="EMBL" id="MDA0181792.1"/>
    </source>
</evidence>
<dbReference type="InterPro" id="IPR001100">
    <property type="entry name" value="Pyr_nuc-diS_OxRdtase"/>
</dbReference>
<dbReference type="SUPFAM" id="SSF55424">
    <property type="entry name" value="FAD/NAD-linked reductases, dimerisation (C-terminal) domain"/>
    <property type="match status" value="1"/>
</dbReference>
<dbReference type="InterPro" id="IPR023753">
    <property type="entry name" value="FAD/NAD-binding_dom"/>
</dbReference>
<feature type="binding site" evidence="12">
    <location>
        <position position="306"/>
    </location>
    <ligand>
        <name>FAD</name>
        <dbReference type="ChEBI" id="CHEBI:57692"/>
    </ligand>
</feature>
<keyword evidence="9 14" id="KW-0676">Redox-active center</keyword>
<dbReference type="NCBIfam" id="TIGR01350">
    <property type="entry name" value="lipoamide_DH"/>
    <property type="match status" value="1"/>
</dbReference>
<accession>A0A9X3NBN2</accession>
<feature type="binding site" evidence="12">
    <location>
        <position position="202"/>
    </location>
    <ligand>
        <name>NAD(+)</name>
        <dbReference type="ChEBI" id="CHEBI:57540"/>
    </ligand>
</feature>
<dbReference type="Pfam" id="PF02852">
    <property type="entry name" value="Pyr_redox_dim"/>
    <property type="match status" value="1"/>
</dbReference>
<dbReference type="InterPro" id="IPR036188">
    <property type="entry name" value="FAD/NAD-bd_sf"/>
</dbReference>
<dbReference type="InterPro" id="IPR050151">
    <property type="entry name" value="Class-I_Pyr_Nuc-Dis_Oxidored"/>
</dbReference>
<evidence type="ECO:0000256" key="9">
    <source>
        <dbReference type="ARBA" id="ARBA00023284"/>
    </source>
</evidence>
<dbReference type="InterPro" id="IPR004099">
    <property type="entry name" value="Pyr_nucl-diS_OxRdtase_dimer"/>
</dbReference>
<keyword evidence="7 12" id="KW-0520">NAD</keyword>
<evidence type="ECO:0000313" key="18">
    <source>
        <dbReference type="Proteomes" id="UP001147653"/>
    </source>
</evidence>
<evidence type="ECO:0000256" key="7">
    <source>
        <dbReference type="ARBA" id="ARBA00023027"/>
    </source>
</evidence>
<feature type="disulfide bond" description="Redox-active" evidence="13">
    <location>
        <begin position="47"/>
        <end position="52"/>
    </location>
</feature>
<keyword evidence="18" id="KW-1185">Reference proteome</keyword>
<evidence type="ECO:0000256" key="6">
    <source>
        <dbReference type="ARBA" id="ARBA00023002"/>
    </source>
</evidence>
<dbReference type="PRINTS" id="PR00411">
    <property type="entry name" value="PNDRDTASEI"/>
</dbReference>
<evidence type="ECO:0000259" key="16">
    <source>
        <dbReference type="Pfam" id="PF07992"/>
    </source>
</evidence>
<evidence type="ECO:0000256" key="13">
    <source>
        <dbReference type="PIRSR" id="PIRSR000350-4"/>
    </source>
</evidence>
<feature type="binding site" evidence="12">
    <location>
        <begin position="312"/>
        <end position="315"/>
    </location>
    <ligand>
        <name>FAD</name>
        <dbReference type="ChEBI" id="CHEBI:57692"/>
    </ligand>
</feature>
<dbReference type="PANTHER" id="PTHR22912:SF160">
    <property type="entry name" value="DIHYDROLIPOYL DEHYDROGENASE"/>
    <property type="match status" value="1"/>
</dbReference>
<dbReference type="InterPro" id="IPR012999">
    <property type="entry name" value="Pyr_OxRdtase_I_AS"/>
</dbReference>
<keyword evidence="8" id="KW-1015">Disulfide bond</keyword>
<dbReference type="Proteomes" id="UP001147653">
    <property type="component" value="Unassembled WGS sequence"/>
</dbReference>
<dbReference type="AlphaFoldDB" id="A0A9X3NBN2"/>
<comment type="similarity">
    <text evidence="1 14">Belongs to the class-I pyridine nucleotide-disulfide oxidoreductase family.</text>
</comment>
<dbReference type="PRINTS" id="PR00368">
    <property type="entry name" value="FADPNR"/>
</dbReference>
<dbReference type="PIRSF" id="PIRSF000350">
    <property type="entry name" value="Mercury_reductase_MerA"/>
    <property type="match status" value="1"/>
</dbReference>
<comment type="miscellaneous">
    <text evidence="14">The active site is a redox-active disulfide bond.</text>
</comment>
<dbReference type="SUPFAM" id="SSF51905">
    <property type="entry name" value="FAD/NAD(P)-binding domain"/>
    <property type="match status" value="1"/>
</dbReference>
<comment type="cofactor">
    <cofactor evidence="12 14">
        <name>FAD</name>
        <dbReference type="ChEBI" id="CHEBI:57692"/>
    </cofactor>
    <text evidence="12 14">Binds 1 FAD per subunit.</text>
</comment>
<dbReference type="GO" id="GO:0004148">
    <property type="term" value="F:dihydrolipoyl dehydrogenase (NADH) activity"/>
    <property type="evidence" value="ECO:0007669"/>
    <property type="project" value="UniProtKB-EC"/>
</dbReference>
<dbReference type="EC" id="1.8.1.4" evidence="2 14"/>
<evidence type="ECO:0000256" key="10">
    <source>
        <dbReference type="ARBA" id="ARBA00049187"/>
    </source>
</evidence>
<comment type="catalytic activity">
    <reaction evidence="10 14">
        <text>N(6)-[(R)-dihydrolipoyl]-L-lysyl-[protein] + NAD(+) = N(6)-[(R)-lipoyl]-L-lysyl-[protein] + NADH + H(+)</text>
        <dbReference type="Rhea" id="RHEA:15045"/>
        <dbReference type="Rhea" id="RHEA-COMP:10474"/>
        <dbReference type="Rhea" id="RHEA-COMP:10475"/>
        <dbReference type="ChEBI" id="CHEBI:15378"/>
        <dbReference type="ChEBI" id="CHEBI:57540"/>
        <dbReference type="ChEBI" id="CHEBI:57945"/>
        <dbReference type="ChEBI" id="CHEBI:83099"/>
        <dbReference type="ChEBI" id="CHEBI:83100"/>
        <dbReference type="EC" id="1.8.1.4"/>
    </reaction>
</comment>
<evidence type="ECO:0000256" key="14">
    <source>
        <dbReference type="RuleBase" id="RU003692"/>
    </source>
</evidence>
<dbReference type="Pfam" id="PF07992">
    <property type="entry name" value="Pyr_redox_2"/>
    <property type="match status" value="1"/>
</dbReference>
<feature type="binding site" evidence="12">
    <location>
        <position position="265"/>
    </location>
    <ligand>
        <name>NAD(+)</name>
        <dbReference type="ChEBI" id="CHEBI:57540"/>
    </ligand>
</feature>
<dbReference type="PANTHER" id="PTHR22912">
    <property type="entry name" value="DISULFIDE OXIDOREDUCTASE"/>
    <property type="match status" value="1"/>
</dbReference>
<feature type="domain" description="Pyridine nucleotide-disulphide oxidoreductase dimerisation" evidence="15">
    <location>
        <begin position="340"/>
        <end position="445"/>
    </location>
</feature>
<dbReference type="InterPro" id="IPR016156">
    <property type="entry name" value="FAD/NAD-linked_Rdtase_dimer_sf"/>
</dbReference>
<dbReference type="Gene3D" id="3.30.390.30">
    <property type="match status" value="1"/>
</dbReference>
<evidence type="ECO:0000256" key="3">
    <source>
        <dbReference type="ARBA" id="ARBA00016961"/>
    </source>
</evidence>
<evidence type="ECO:0000256" key="12">
    <source>
        <dbReference type="PIRSR" id="PIRSR000350-3"/>
    </source>
</evidence>
<evidence type="ECO:0000256" key="11">
    <source>
        <dbReference type="PIRSR" id="PIRSR000350-2"/>
    </source>
</evidence>
<dbReference type="GO" id="GO:0050660">
    <property type="term" value="F:flavin adenine dinucleotide binding"/>
    <property type="evidence" value="ECO:0007669"/>
    <property type="project" value="InterPro"/>
</dbReference>
<evidence type="ECO:0000256" key="5">
    <source>
        <dbReference type="ARBA" id="ARBA00022827"/>
    </source>
</evidence>
<evidence type="ECO:0000256" key="2">
    <source>
        <dbReference type="ARBA" id="ARBA00012608"/>
    </source>
</evidence>
<keyword evidence="5 12" id="KW-0274">FAD</keyword>
<gene>
    <name evidence="17" type="primary">lpdA</name>
    <name evidence="17" type="ORF">OJ997_15925</name>
</gene>
<feature type="binding site" evidence="12">
    <location>
        <position position="56"/>
    </location>
    <ligand>
        <name>FAD</name>
        <dbReference type="ChEBI" id="CHEBI:57692"/>
    </ligand>
</feature>
<evidence type="ECO:0000256" key="4">
    <source>
        <dbReference type="ARBA" id="ARBA00022630"/>
    </source>
</evidence>
<sequence>MPEDADVKVQVVVLGAGPGGYTAAFRAADLGLSVAMIDRGERLGGVCLNVGCIPSKALLHVAKVLSEAEEMSEMGVSFGKPTIDIDHVRGWKEDVVGRLTGGLESLAKQRKVTVVRGTGEFTSPNSIKVGDTVVGFEHCIIASGSEAATLPFLPEDDRIIDSTGALEVQDIPERLLVIGGGIIGLEMATVYDALGSKVTVVELLDQLIPGADKDLVRVLEKRIKGRYEAIHLKTGVESVEATPDGLKVKFGENVETFDKILVAVGRRPNGKVIGAEAAGVAVSDRGFIESDLQMRTNVPHIFSIGDVRGEPMLAHKATHEGVLAAEVIAGHDVSWDVRSIPSVAYTDPEVAWTGLTETQAKAEGIEYEVGAFPWAASGRALSIGRSDGLTKLIVEPETHRVLGAGIVGVNAGELLAETVLAIEAGLDAEDIGLTIHPHPTLSETVGFSAEAAEGTITDIMPKRKRPKKD</sequence>
<dbReference type="PROSITE" id="PS00076">
    <property type="entry name" value="PYRIDINE_REDOX_1"/>
    <property type="match status" value="1"/>
</dbReference>
<reference evidence="17" key="1">
    <citation type="submission" date="2022-10" db="EMBL/GenBank/DDBJ databases">
        <title>The WGS of Solirubrobacter phytolaccae KCTC 29190.</title>
        <authorList>
            <person name="Jiang Z."/>
        </authorList>
    </citation>
    <scope>NUCLEOTIDE SEQUENCE</scope>
    <source>
        <strain evidence="17">KCTC 29190</strain>
    </source>
</reference>
<name>A0A9X3NBN2_9ACTN</name>
<dbReference type="EMBL" id="JAPDDP010000026">
    <property type="protein sequence ID" value="MDA0181792.1"/>
    <property type="molecule type" value="Genomic_DNA"/>
</dbReference>
<feature type="domain" description="FAD/NAD(P)-binding" evidence="16">
    <location>
        <begin position="10"/>
        <end position="321"/>
    </location>
</feature>